<protein>
    <submittedName>
        <fullName evidence="2">OLC1v1011810C1</fullName>
    </submittedName>
</protein>
<name>A0AAV1DV35_OLDCO</name>
<dbReference type="AlphaFoldDB" id="A0AAV1DV35"/>
<evidence type="ECO:0000313" key="2">
    <source>
        <dbReference type="EMBL" id="CAI9111559.1"/>
    </source>
</evidence>
<feature type="compositionally biased region" description="Low complexity" evidence="1">
    <location>
        <begin position="102"/>
        <end position="113"/>
    </location>
</feature>
<gene>
    <name evidence="2" type="ORF">OLC1_LOCUS18928</name>
</gene>
<reference evidence="2" key="1">
    <citation type="submission" date="2023-03" db="EMBL/GenBank/DDBJ databases">
        <authorList>
            <person name="Julca I."/>
        </authorList>
    </citation>
    <scope>NUCLEOTIDE SEQUENCE</scope>
</reference>
<sequence>MDLPALLSTHQLLRKYRNSAKPGRSLKKRLAYERALVKLTQLQVVSCADVKAVIEIQSKYPNKGWKPDLCVSKHYRKVIRAARKNFDVIPLDLPLAPPPSTPGNTTGGEAFEAGADDDESGAGTEDDEAAADP</sequence>
<dbReference type="Proteomes" id="UP001161247">
    <property type="component" value="Chromosome 6"/>
</dbReference>
<keyword evidence="3" id="KW-1185">Reference proteome</keyword>
<evidence type="ECO:0000313" key="3">
    <source>
        <dbReference type="Proteomes" id="UP001161247"/>
    </source>
</evidence>
<evidence type="ECO:0000256" key="1">
    <source>
        <dbReference type="SAM" id="MobiDB-lite"/>
    </source>
</evidence>
<proteinExistence type="predicted"/>
<accession>A0AAV1DV35</accession>
<feature type="compositionally biased region" description="Acidic residues" evidence="1">
    <location>
        <begin position="114"/>
        <end position="133"/>
    </location>
</feature>
<dbReference type="EMBL" id="OX459123">
    <property type="protein sequence ID" value="CAI9111559.1"/>
    <property type="molecule type" value="Genomic_DNA"/>
</dbReference>
<organism evidence="2 3">
    <name type="scientific">Oldenlandia corymbosa var. corymbosa</name>
    <dbReference type="NCBI Taxonomy" id="529605"/>
    <lineage>
        <taxon>Eukaryota</taxon>
        <taxon>Viridiplantae</taxon>
        <taxon>Streptophyta</taxon>
        <taxon>Embryophyta</taxon>
        <taxon>Tracheophyta</taxon>
        <taxon>Spermatophyta</taxon>
        <taxon>Magnoliopsida</taxon>
        <taxon>eudicotyledons</taxon>
        <taxon>Gunneridae</taxon>
        <taxon>Pentapetalae</taxon>
        <taxon>asterids</taxon>
        <taxon>lamiids</taxon>
        <taxon>Gentianales</taxon>
        <taxon>Rubiaceae</taxon>
        <taxon>Rubioideae</taxon>
        <taxon>Spermacoceae</taxon>
        <taxon>Hedyotis-Oldenlandia complex</taxon>
        <taxon>Oldenlandia</taxon>
    </lineage>
</organism>
<feature type="region of interest" description="Disordered" evidence="1">
    <location>
        <begin position="91"/>
        <end position="133"/>
    </location>
</feature>